<comment type="caution">
    <text evidence="6">The sequence shown here is derived from an EMBL/GenBank/DDBJ whole genome shotgun (WGS) entry which is preliminary data.</text>
</comment>
<dbReference type="Gene3D" id="1.10.10.10">
    <property type="entry name" value="Winged helix-like DNA-binding domain superfamily/Winged helix DNA-binding domain"/>
    <property type="match status" value="1"/>
</dbReference>
<evidence type="ECO:0000256" key="3">
    <source>
        <dbReference type="ARBA" id="ARBA00023125"/>
    </source>
</evidence>
<dbReference type="EMBL" id="LNQP01000030">
    <property type="protein sequence ID" value="KSU88008.1"/>
    <property type="molecule type" value="Genomic_DNA"/>
</dbReference>
<name>A0A0V8JM17_9BACI</name>
<evidence type="ECO:0000313" key="6">
    <source>
        <dbReference type="EMBL" id="KSU88008.1"/>
    </source>
</evidence>
<dbReference type="Pfam" id="PF00126">
    <property type="entry name" value="HTH_1"/>
    <property type="match status" value="1"/>
</dbReference>
<dbReference type="InterPro" id="IPR036390">
    <property type="entry name" value="WH_DNA-bd_sf"/>
</dbReference>
<evidence type="ECO:0000256" key="1">
    <source>
        <dbReference type="ARBA" id="ARBA00009437"/>
    </source>
</evidence>
<comment type="similarity">
    <text evidence="1">Belongs to the LysR transcriptional regulatory family.</text>
</comment>
<dbReference type="AlphaFoldDB" id="A0A0V8JM17"/>
<dbReference type="InterPro" id="IPR050950">
    <property type="entry name" value="HTH-type_LysR_regulators"/>
</dbReference>
<sequence length="291" mass="33391">MDVRHLHYFTEVAKHKNFTRASEALHISQPSLSKMVKSLEEELGTPLLDRSFKKVELTDAGAIVYEQAESIIASLRDLSNSLYDLMHLKRGIIKIGIPPIIGTLFFPRIIKSFREQYPDVQIQMIEYGAKKMEKIVEQGDVDVGVVLLPVNEDMFSFTLLAKETLQLIVHKNHPLARHKSISLQELKNETFISFHEDFTMYEMVYNECLKSGFEPTIGYKSSQWDFISEMVAANLGIALFPYSLCEKIDLEQLTVVELENGIPWELALITKQDRYISYATQAFIDHIKQTV</sequence>
<dbReference type="RefSeq" id="WP_062686756.1">
    <property type="nucleotide sequence ID" value="NZ_KQ758646.1"/>
</dbReference>
<keyword evidence="2" id="KW-0805">Transcription regulation</keyword>
<evidence type="ECO:0000256" key="4">
    <source>
        <dbReference type="ARBA" id="ARBA00023163"/>
    </source>
</evidence>
<gene>
    <name evidence="6" type="ORF">AS180_09870</name>
</gene>
<dbReference type="InterPro" id="IPR000847">
    <property type="entry name" value="LysR_HTH_N"/>
</dbReference>
<dbReference type="PROSITE" id="PS50931">
    <property type="entry name" value="HTH_LYSR"/>
    <property type="match status" value="1"/>
</dbReference>
<dbReference type="InterPro" id="IPR036388">
    <property type="entry name" value="WH-like_DNA-bd_sf"/>
</dbReference>
<evidence type="ECO:0000256" key="2">
    <source>
        <dbReference type="ARBA" id="ARBA00023015"/>
    </source>
</evidence>
<dbReference type="GO" id="GO:0003677">
    <property type="term" value="F:DNA binding"/>
    <property type="evidence" value="ECO:0007669"/>
    <property type="project" value="UniProtKB-KW"/>
</dbReference>
<organism evidence="6 7">
    <name type="scientific">Priestia veravalensis</name>
    <dbReference type="NCBI Taxonomy" id="1414648"/>
    <lineage>
        <taxon>Bacteria</taxon>
        <taxon>Bacillati</taxon>
        <taxon>Bacillota</taxon>
        <taxon>Bacilli</taxon>
        <taxon>Bacillales</taxon>
        <taxon>Bacillaceae</taxon>
        <taxon>Priestia</taxon>
    </lineage>
</organism>
<dbReference type="FunFam" id="1.10.10.10:FF:000001">
    <property type="entry name" value="LysR family transcriptional regulator"/>
    <property type="match status" value="1"/>
</dbReference>
<dbReference type="PANTHER" id="PTHR30419">
    <property type="entry name" value="HTH-TYPE TRANSCRIPTIONAL REGULATOR YBHD"/>
    <property type="match status" value="1"/>
</dbReference>
<dbReference type="CDD" id="cd08438">
    <property type="entry name" value="PBP2_CidR"/>
    <property type="match status" value="1"/>
</dbReference>
<proteinExistence type="inferred from homology"/>
<accession>A0A0V8JM17</accession>
<dbReference type="Gene3D" id="3.40.190.290">
    <property type="match status" value="1"/>
</dbReference>
<dbReference type="Proteomes" id="UP000053681">
    <property type="component" value="Unassembled WGS sequence"/>
</dbReference>
<dbReference type="PRINTS" id="PR00039">
    <property type="entry name" value="HTHLYSR"/>
</dbReference>
<feature type="domain" description="HTH lysR-type" evidence="5">
    <location>
        <begin position="1"/>
        <end position="58"/>
    </location>
</feature>
<keyword evidence="3" id="KW-0238">DNA-binding</keyword>
<dbReference type="SUPFAM" id="SSF53850">
    <property type="entry name" value="Periplasmic binding protein-like II"/>
    <property type="match status" value="1"/>
</dbReference>
<dbReference type="Pfam" id="PF03466">
    <property type="entry name" value="LysR_substrate"/>
    <property type="match status" value="1"/>
</dbReference>
<keyword evidence="4" id="KW-0804">Transcription</keyword>
<keyword evidence="7" id="KW-1185">Reference proteome</keyword>
<evidence type="ECO:0000313" key="7">
    <source>
        <dbReference type="Proteomes" id="UP000053681"/>
    </source>
</evidence>
<dbReference type="PANTHER" id="PTHR30419:SF8">
    <property type="entry name" value="NITROGEN ASSIMILATION TRANSCRIPTIONAL ACTIVATOR-RELATED"/>
    <property type="match status" value="1"/>
</dbReference>
<dbReference type="GO" id="GO:0005829">
    <property type="term" value="C:cytosol"/>
    <property type="evidence" value="ECO:0007669"/>
    <property type="project" value="TreeGrafter"/>
</dbReference>
<reference evidence="6 7" key="1">
    <citation type="submission" date="2015-11" db="EMBL/GenBank/DDBJ databases">
        <title>Bacillus caseinolyticus sp nov.</title>
        <authorList>
            <person name="Dastager S.G."/>
            <person name="Mawlankar R."/>
        </authorList>
    </citation>
    <scope>NUCLEOTIDE SEQUENCE [LARGE SCALE GENOMIC DNA]</scope>
    <source>
        <strain evidence="6 7">SGD-V-76</strain>
    </source>
</reference>
<dbReference type="InterPro" id="IPR005119">
    <property type="entry name" value="LysR_subst-bd"/>
</dbReference>
<dbReference type="GO" id="GO:0003700">
    <property type="term" value="F:DNA-binding transcription factor activity"/>
    <property type="evidence" value="ECO:0007669"/>
    <property type="project" value="InterPro"/>
</dbReference>
<evidence type="ECO:0000259" key="5">
    <source>
        <dbReference type="PROSITE" id="PS50931"/>
    </source>
</evidence>
<protein>
    <submittedName>
        <fullName evidence="6">LysR family transcriptional regulator</fullName>
    </submittedName>
</protein>
<dbReference type="SUPFAM" id="SSF46785">
    <property type="entry name" value="Winged helix' DNA-binding domain"/>
    <property type="match status" value="1"/>
</dbReference>